<proteinExistence type="predicted"/>
<comment type="caution">
    <text evidence="1">The sequence shown here is derived from an EMBL/GenBank/DDBJ whole genome shotgun (WGS) entry which is preliminary data.</text>
</comment>
<evidence type="ECO:0000313" key="2">
    <source>
        <dbReference type="Proteomes" id="UP000663888"/>
    </source>
</evidence>
<dbReference type="Proteomes" id="UP000663888">
    <property type="component" value="Unassembled WGS sequence"/>
</dbReference>
<reference evidence="1" key="1">
    <citation type="submission" date="2021-01" db="EMBL/GenBank/DDBJ databases">
        <authorList>
            <person name="Kaushik A."/>
        </authorList>
    </citation>
    <scope>NUCLEOTIDE SEQUENCE</scope>
    <source>
        <strain evidence="1">AG4-R118</strain>
    </source>
</reference>
<sequence length="526" mass="60911">MARAPGLVDLAFNTLFLTKQKYLSWLFGDVESIELDSAWEKGNKLFDWYSDLTSHIIDKIQLRKEREPPMFHEYVAFSLRGSSRCFRIDRHSYGKSTLLVASPDVEIKARDTISQISSLEDRRPHPSDCLIEIKFNENVDLMLLLKICRVVGRYHLSRLNTFQRYSSSCHAQTILLFLANEYTIETITGRRGPLDNTNRNLLAAQPSSTIPTDSSDTFHQCYPSIRFITHEDQCTTCWKLALFRRVVNWGNEIDSVENVSGLFWDGVVRVAQHFIELLGTNEDSRSGLWFVCPRVRWMEVCQELTYQAIRPTWDTRLGLFERNLLSSAQISPESGCPHQNIQRSSPICRHETGRLSVPIKETPSGLKTDYPEMAKFLSTRIDNVRETLKQRVYDVCQRSGAFHTALNTYYEAINSRMVIYFGFKFHHTSKQSLISRIARIPGQPDHLRIPPDFLSQSQVRYSSSMREHDMKALQEYLVLLLYARGVRLEQYRPVFGGDVMQYVQDITEVREEIWGAILKEIQIESL</sequence>
<name>A0A8H3C7P2_9AGAM</name>
<evidence type="ECO:0000313" key="1">
    <source>
        <dbReference type="EMBL" id="CAE6473517.1"/>
    </source>
</evidence>
<gene>
    <name evidence="1" type="ORF">RDB_LOCUS111481</name>
</gene>
<dbReference type="AlphaFoldDB" id="A0A8H3C7P2"/>
<protein>
    <submittedName>
        <fullName evidence="1">Uncharacterized protein</fullName>
    </submittedName>
</protein>
<accession>A0A8H3C7P2</accession>
<organism evidence="1 2">
    <name type="scientific">Rhizoctonia solani</name>
    <dbReference type="NCBI Taxonomy" id="456999"/>
    <lineage>
        <taxon>Eukaryota</taxon>
        <taxon>Fungi</taxon>
        <taxon>Dikarya</taxon>
        <taxon>Basidiomycota</taxon>
        <taxon>Agaricomycotina</taxon>
        <taxon>Agaricomycetes</taxon>
        <taxon>Cantharellales</taxon>
        <taxon>Ceratobasidiaceae</taxon>
        <taxon>Rhizoctonia</taxon>
    </lineage>
</organism>
<dbReference type="EMBL" id="CAJMWX010001190">
    <property type="protein sequence ID" value="CAE6473517.1"/>
    <property type="molecule type" value="Genomic_DNA"/>
</dbReference>